<protein>
    <submittedName>
        <fullName evidence="1">Uncharacterized protein</fullName>
    </submittedName>
</protein>
<dbReference type="EMBL" id="JAYMYJ010000155">
    <property type="protein sequence ID" value="MEB4593347.1"/>
    <property type="molecule type" value="Genomic_DNA"/>
</dbReference>
<evidence type="ECO:0000313" key="1">
    <source>
        <dbReference type="EMBL" id="MEB4593347.1"/>
    </source>
</evidence>
<organism evidence="1 2">
    <name type="scientific">Candidatus Thiothrix phosphatis</name>
    <dbReference type="NCBI Taxonomy" id="3112415"/>
    <lineage>
        <taxon>Bacteria</taxon>
        <taxon>Pseudomonadati</taxon>
        <taxon>Pseudomonadota</taxon>
        <taxon>Gammaproteobacteria</taxon>
        <taxon>Thiotrichales</taxon>
        <taxon>Thiotrichaceae</taxon>
        <taxon>Thiothrix</taxon>
    </lineage>
</organism>
<sequence>MTAIIIGSFIVVSVAIAFIMDTRRINRKLATYYKEQKNIDGHPLGRFRFPHNRPR</sequence>
<reference evidence="2" key="1">
    <citation type="submission" date="2023-07" db="EMBL/GenBank/DDBJ databases">
        <title>The carbon used by Thiothrix.</title>
        <authorList>
            <person name="Chen L."/>
        </authorList>
    </citation>
    <scope>NUCLEOTIDE SEQUENCE [LARGE SCALE GENOMIC DNA]</scope>
</reference>
<evidence type="ECO:0000313" key="2">
    <source>
        <dbReference type="Proteomes" id="UP001308005"/>
    </source>
</evidence>
<dbReference type="RefSeq" id="WP_324698191.1">
    <property type="nucleotide sequence ID" value="NZ_JAYMYJ010000155.1"/>
</dbReference>
<accession>A0ABU6D4V9</accession>
<name>A0ABU6D4V9_9GAMM</name>
<dbReference type="Proteomes" id="UP001308005">
    <property type="component" value="Unassembled WGS sequence"/>
</dbReference>
<gene>
    <name evidence="1" type="ORF">VSS37_20385</name>
</gene>
<proteinExistence type="predicted"/>
<keyword evidence="2" id="KW-1185">Reference proteome</keyword>
<comment type="caution">
    <text evidence="1">The sequence shown here is derived from an EMBL/GenBank/DDBJ whole genome shotgun (WGS) entry which is preliminary data.</text>
</comment>